<dbReference type="AlphaFoldDB" id="A0A212LFF3"/>
<organism evidence="2">
    <name type="scientific">uncultured Pleomorphomonas sp</name>
    <dbReference type="NCBI Taxonomy" id="442121"/>
    <lineage>
        <taxon>Bacteria</taxon>
        <taxon>Pseudomonadati</taxon>
        <taxon>Pseudomonadota</taxon>
        <taxon>Alphaproteobacteria</taxon>
        <taxon>Hyphomicrobiales</taxon>
        <taxon>Pleomorphomonadaceae</taxon>
        <taxon>Pleomorphomonas</taxon>
        <taxon>environmental samples</taxon>
    </lineage>
</organism>
<name>A0A212LFF3_9HYPH</name>
<evidence type="ECO:0000256" key="1">
    <source>
        <dbReference type="SAM" id="MobiDB-lite"/>
    </source>
</evidence>
<feature type="region of interest" description="Disordered" evidence="1">
    <location>
        <begin position="1"/>
        <end position="24"/>
    </location>
</feature>
<feature type="region of interest" description="Disordered" evidence="1">
    <location>
        <begin position="49"/>
        <end position="85"/>
    </location>
</feature>
<dbReference type="SUPFAM" id="SSF56935">
    <property type="entry name" value="Porins"/>
    <property type="match status" value="1"/>
</dbReference>
<dbReference type="EMBL" id="FMJD01000008">
    <property type="protein sequence ID" value="SCM76292.1"/>
    <property type="molecule type" value="Genomic_DNA"/>
</dbReference>
<gene>
    <name evidence="2" type="ORF">KL86PLE_40097</name>
</gene>
<evidence type="ECO:0000313" key="2">
    <source>
        <dbReference type="EMBL" id="SCM76292.1"/>
    </source>
</evidence>
<protein>
    <submittedName>
        <fullName evidence="2">Uncharacterized protein</fullName>
    </submittedName>
</protein>
<reference evidence="2" key="1">
    <citation type="submission" date="2016-08" db="EMBL/GenBank/DDBJ databases">
        <authorList>
            <person name="Seilhamer J.J."/>
        </authorList>
    </citation>
    <scope>NUCLEOTIDE SEQUENCE</scope>
    <source>
        <strain evidence="2">86</strain>
    </source>
</reference>
<accession>A0A212LFF3</accession>
<sequence>MRTHKKPCDKTNMTPSKTIGGGSVIDPEVTELASALTVVDVLQDTPSLTADSDGGGMSINIRGLAKSPSSERDGERWPPGTTSPPARQFLRFGVIDLLVCYRPTEDLTFNLNVRKLFDEGYSSTRMLPPTPPSCLLCPPSRRLMSPRAKDNPCTSP</sequence>
<proteinExistence type="predicted"/>